<organism evidence="7">
    <name type="scientific">uncultured Caudovirales phage</name>
    <dbReference type="NCBI Taxonomy" id="2100421"/>
    <lineage>
        <taxon>Viruses</taxon>
        <taxon>Duplodnaviria</taxon>
        <taxon>Heunggongvirae</taxon>
        <taxon>Uroviricota</taxon>
        <taxon>Caudoviricetes</taxon>
        <taxon>Peduoviridae</taxon>
        <taxon>Maltschvirus</taxon>
        <taxon>Maltschvirus maltsch</taxon>
    </lineage>
</organism>
<reference evidence="7" key="1">
    <citation type="submission" date="2020-05" db="EMBL/GenBank/DDBJ databases">
        <authorList>
            <person name="Chiriac C."/>
            <person name="Salcher M."/>
            <person name="Ghai R."/>
            <person name="Kavagutti S V."/>
        </authorList>
    </citation>
    <scope>NUCLEOTIDE SEQUENCE</scope>
</reference>
<evidence type="ECO:0000313" key="3">
    <source>
        <dbReference type="EMBL" id="CAB4176246.1"/>
    </source>
</evidence>
<name>A0A6J7X8S8_9CAUD</name>
<evidence type="ECO:0000313" key="7">
    <source>
        <dbReference type="EMBL" id="CAB5227265.1"/>
    </source>
</evidence>
<dbReference type="Gene3D" id="1.10.1220.170">
    <property type="match status" value="1"/>
</dbReference>
<dbReference type="InterPro" id="IPR036165">
    <property type="entry name" value="YefM-like_sf"/>
</dbReference>
<evidence type="ECO:0000313" key="2">
    <source>
        <dbReference type="EMBL" id="CAB4168920.1"/>
    </source>
</evidence>
<dbReference type="EMBL" id="LR797006">
    <property type="protein sequence ID" value="CAB4180849.1"/>
    <property type="molecule type" value="Genomic_DNA"/>
</dbReference>
<protein>
    <submittedName>
        <fullName evidence="7">StbD Antitoxin of toxin-antitoxin stability system</fullName>
    </submittedName>
</protein>
<evidence type="ECO:0000313" key="6">
    <source>
        <dbReference type="EMBL" id="CAB4210385.1"/>
    </source>
</evidence>
<dbReference type="PANTHER" id="PTHR33713:SF6">
    <property type="entry name" value="ANTITOXIN YEFM"/>
    <property type="match status" value="1"/>
</dbReference>
<dbReference type="Pfam" id="PF02604">
    <property type="entry name" value="PhdYeFM_antitox"/>
    <property type="match status" value="1"/>
</dbReference>
<sequence>MEIYNTTQARANLFKLIDYTVDSHEPVYIVGKKNKAVLISEEDYNSIQETLYLLKSPKNAILLYKAMEEVKQKKFIKKDLKDLMNE</sequence>
<comment type="similarity">
    <text evidence="1">Belongs to the phD/YefM antitoxin family.</text>
</comment>
<dbReference type="EMBL" id="LR798374">
    <property type="protein sequence ID" value="CAB5227265.1"/>
    <property type="molecule type" value="Genomic_DNA"/>
</dbReference>
<proteinExistence type="inferred from homology"/>
<evidence type="ECO:0000313" key="4">
    <source>
        <dbReference type="EMBL" id="CAB4180849.1"/>
    </source>
</evidence>
<dbReference type="EMBL" id="LR796935">
    <property type="protein sequence ID" value="CAB4176246.1"/>
    <property type="molecule type" value="Genomic_DNA"/>
</dbReference>
<dbReference type="EMBL" id="LR797262">
    <property type="protein sequence ID" value="CAB4198345.1"/>
    <property type="molecule type" value="Genomic_DNA"/>
</dbReference>
<evidence type="ECO:0000256" key="1">
    <source>
        <dbReference type="ARBA" id="ARBA00009981"/>
    </source>
</evidence>
<dbReference type="PANTHER" id="PTHR33713">
    <property type="entry name" value="ANTITOXIN YAFN-RELATED"/>
    <property type="match status" value="1"/>
</dbReference>
<evidence type="ECO:0000313" key="5">
    <source>
        <dbReference type="EMBL" id="CAB4198345.1"/>
    </source>
</evidence>
<dbReference type="NCBIfam" id="TIGR01552">
    <property type="entry name" value="phd_fam"/>
    <property type="match status" value="1"/>
</dbReference>
<dbReference type="Gene3D" id="3.40.1620.10">
    <property type="entry name" value="YefM-like domain"/>
    <property type="match status" value="1"/>
</dbReference>
<dbReference type="InterPro" id="IPR006442">
    <property type="entry name" value="Antitoxin_Phd/YefM"/>
</dbReference>
<dbReference type="SUPFAM" id="SSF143120">
    <property type="entry name" value="YefM-like"/>
    <property type="match status" value="1"/>
</dbReference>
<accession>A0A6J7X8S8</accession>
<gene>
    <name evidence="4" type="ORF">UFOVP1074_21</name>
    <name evidence="5" type="ORF">UFOVP1310_60</name>
    <name evidence="6" type="ORF">UFOVP1424_12</name>
    <name evidence="7" type="ORF">UFOVP1521_12</name>
    <name evidence="2" type="ORF">UFOVP899_17</name>
    <name evidence="3" type="ORF">UFOVP987_16</name>
</gene>
<dbReference type="EMBL" id="LR796840">
    <property type="protein sequence ID" value="CAB4168920.1"/>
    <property type="molecule type" value="Genomic_DNA"/>
</dbReference>
<dbReference type="InterPro" id="IPR051405">
    <property type="entry name" value="phD/YefM_antitoxin"/>
</dbReference>
<dbReference type="EMBL" id="LR797362">
    <property type="protein sequence ID" value="CAB4210385.1"/>
    <property type="molecule type" value="Genomic_DNA"/>
</dbReference>